<reference evidence="2" key="2">
    <citation type="submission" date="2020-09" db="EMBL/GenBank/DDBJ databases">
        <authorList>
            <person name="Sun Q."/>
            <person name="Zhou Y."/>
        </authorList>
    </citation>
    <scope>NUCLEOTIDE SEQUENCE</scope>
    <source>
        <strain evidence="2">CGMCC 1.15762</strain>
    </source>
</reference>
<evidence type="ECO:0008006" key="4">
    <source>
        <dbReference type="Google" id="ProtNLM"/>
    </source>
</evidence>
<dbReference type="EMBL" id="BMJV01000001">
    <property type="protein sequence ID" value="GGG65014.1"/>
    <property type="molecule type" value="Genomic_DNA"/>
</dbReference>
<dbReference type="Proteomes" id="UP000617145">
    <property type="component" value="Unassembled WGS sequence"/>
</dbReference>
<dbReference type="AlphaFoldDB" id="A0A8J2ZHX4"/>
<evidence type="ECO:0000313" key="3">
    <source>
        <dbReference type="Proteomes" id="UP000617145"/>
    </source>
</evidence>
<proteinExistence type="predicted"/>
<organism evidence="2 3">
    <name type="scientific">Salipiger pallidus</name>
    <dbReference type="NCBI Taxonomy" id="1775170"/>
    <lineage>
        <taxon>Bacteria</taxon>
        <taxon>Pseudomonadati</taxon>
        <taxon>Pseudomonadota</taxon>
        <taxon>Alphaproteobacteria</taxon>
        <taxon>Rhodobacterales</taxon>
        <taxon>Roseobacteraceae</taxon>
        <taxon>Salipiger</taxon>
    </lineage>
</organism>
<comment type="caution">
    <text evidence="2">The sequence shown here is derived from an EMBL/GenBank/DDBJ whole genome shotgun (WGS) entry which is preliminary data.</text>
</comment>
<gene>
    <name evidence="2" type="ORF">GCM10011415_09690</name>
</gene>
<reference evidence="2" key="1">
    <citation type="journal article" date="2014" name="Int. J. Syst. Evol. Microbiol.">
        <title>Complete genome sequence of Corynebacterium casei LMG S-19264T (=DSM 44701T), isolated from a smear-ripened cheese.</title>
        <authorList>
            <consortium name="US DOE Joint Genome Institute (JGI-PGF)"/>
            <person name="Walter F."/>
            <person name="Albersmeier A."/>
            <person name="Kalinowski J."/>
            <person name="Ruckert C."/>
        </authorList>
    </citation>
    <scope>NUCLEOTIDE SEQUENCE</scope>
    <source>
        <strain evidence="2">CGMCC 1.15762</strain>
    </source>
</reference>
<accession>A0A8J2ZHX4</accession>
<name>A0A8J2ZHX4_9RHOB</name>
<protein>
    <recommendedName>
        <fullName evidence="4">Oxetanocin A resistance protein</fullName>
    </recommendedName>
</protein>
<keyword evidence="3" id="KW-1185">Reference proteome</keyword>
<sequence>MHSGAVSRDSGGTTPLPDDGAAILKMPQPDHLQPDHLRTDCSKCAALCCIALAFDKGRDFAFDKNPGEPCRNLSGHACSIHDSLTEKGFPGCVAYDCLGAGNRVVQEVFGGRSWQSDPRLTRPMMEAFSGMRELHKRIDLLRAAETLPLSSQHDQIRREFLARLEDHRWSGSELNDFEVGLALEIDIFLHGFRSYLPDHEDARR</sequence>
<evidence type="ECO:0000313" key="2">
    <source>
        <dbReference type="EMBL" id="GGG65014.1"/>
    </source>
</evidence>
<evidence type="ECO:0000256" key="1">
    <source>
        <dbReference type="SAM" id="MobiDB-lite"/>
    </source>
</evidence>
<feature type="region of interest" description="Disordered" evidence="1">
    <location>
        <begin position="1"/>
        <end position="29"/>
    </location>
</feature>